<reference evidence="4" key="1">
    <citation type="submission" date="2018-06" db="EMBL/GenBank/DDBJ databases">
        <authorList>
            <person name="Zhirakovskaya E."/>
        </authorList>
    </citation>
    <scope>NUCLEOTIDE SEQUENCE</scope>
</reference>
<accession>A0A3B0U8B6</accession>
<organism evidence="4">
    <name type="scientific">hydrothermal vent metagenome</name>
    <dbReference type="NCBI Taxonomy" id="652676"/>
    <lineage>
        <taxon>unclassified sequences</taxon>
        <taxon>metagenomes</taxon>
        <taxon>ecological metagenomes</taxon>
    </lineage>
</organism>
<dbReference type="InterPro" id="IPR000923">
    <property type="entry name" value="BlueCu_1"/>
</dbReference>
<keyword evidence="1" id="KW-0479">Metal-binding</keyword>
<dbReference type="Pfam" id="PF00127">
    <property type="entry name" value="Copper-bind"/>
    <property type="match status" value="1"/>
</dbReference>
<dbReference type="GO" id="GO:0005507">
    <property type="term" value="F:copper ion binding"/>
    <property type="evidence" value="ECO:0007669"/>
    <property type="project" value="InterPro"/>
</dbReference>
<evidence type="ECO:0000259" key="3">
    <source>
        <dbReference type="Pfam" id="PF00127"/>
    </source>
</evidence>
<evidence type="ECO:0000256" key="2">
    <source>
        <dbReference type="ARBA" id="ARBA00023008"/>
    </source>
</evidence>
<proteinExistence type="predicted"/>
<keyword evidence="2" id="KW-0186">Copper</keyword>
<dbReference type="InterPro" id="IPR008972">
    <property type="entry name" value="Cupredoxin"/>
</dbReference>
<evidence type="ECO:0000313" key="4">
    <source>
        <dbReference type="EMBL" id="VAW22692.1"/>
    </source>
</evidence>
<protein>
    <recommendedName>
        <fullName evidence="3">Blue (type 1) copper domain-containing protein</fullName>
    </recommendedName>
</protein>
<dbReference type="GO" id="GO:0009055">
    <property type="term" value="F:electron transfer activity"/>
    <property type="evidence" value="ECO:0007669"/>
    <property type="project" value="InterPro"/>
</dbReference>
<dbReference type="AlphaFoldDB" id="A0A3B0U8B6"/>
<gene>
    <name evidence="4" type="ORF">MNBD_ALPHA11-578</name>
</gene>
<name>A0A3B0U8B6_9ZZZZ</name>
<dbReference type="EMBL" id="UOEQ01000427">
    <property type="protein sequence ID" value="VAW22692.1"/>
    <property type="molecule type" value="Genomic_DNA"/>
</dbReference>
<feature type="domain" description="Blue (type 1) copper" evidence="3">
    <location>
        <begin position="58"/>
        <end position="159"/>
    </location>
</feature>
<dbReference type="Gene3D" id="2.60.40.420">
    <property type="entry name" value="Cupredoxins - blue copper proteins"/>
    <property type="match status" value="1"/>
</dbReference>
<sequence length="160" mass="17334">MFAMKSSLAIAALTLASLAQPAFAQVNLQVFMWDVPATSEMAQDHKMGDGANRLEDTMGISVNATTVPAGKVTFNVVNVSTEMMHEMVVSKIDGPDAVLPYEQDIDRVDEARIGTMGEVEAIDPGVSDVMTIDMQPGTYVLYCNLPGHYSSGMWMKIEVI</sequence>
<evidence type="ECO:0000256" key="1">
    <source>
        <dbReference type="ARBA" id="ARBA00022723"/>
    </source>
</evidence>
<dbReference type="SUPFAM" id="SSF49503">
    <property type="entry name" value="Cupredoxins"/>
    <property type="match status" value="1"/>
</dbReference>